<evidence type="ECO:0000313" key="2">
    <source>
        <dbReference type="Proteomes" id="UP000248916"/>
    </source>
</evidence>
<sequence length="90" mass="10357">MPITIADMIDEDVELEIHCAQCGKVSLRRGRTLLAKFGLTVRIRVLQRRLRCQTCGMMGELRLTLPDNAHSHERLIRGLDLHGRLPERKK</sequence>
<dbReference type="EMBL" id="QKZL01000015">
    <property type="protein sequence ID" value="PZX14248.1"/>
    <property type="molecule type" value="Genomic_DNA"/>
</dbReference>
<name>A0A2W7N2B8_9RHOB</name>
<dbReference type="AlphaFoldDB" id="A0A2W7N2B8"/>
<organism evidence="1 2">
    <name type="scientific">Palleronia aestuarii</name>
    <dbReference type="NCBI Taxonomy" id="568105"/>
    <lineage>
        <taxon>Bacteria</taxon>
        <taxon>Pseudomonadati</taxon>
        <taxon>Pseudomonadota</taxon>
        <taxon>Alphaproteobacteria</taxon>
        <taxon>Rhodobacterales</taxon>
        <taxon>Roseobacteraceae</taxon>
        <taxon>Palleronia</taxon>
    </lineage>
</organism>
<keyword evidence="2" id="KW-1185">Reference proteome</keyword>
<dbReference type="OrthoDB" id="7775878at2"/>
<dbReference type="RefSeq" id="WP_111538130.1">
    <property type="nucleotide sequence ID" value="NZ_QKZL01000015.1"/>
</dbReference>
<reference evidence="1 2" key="1">
    <citation type="submission" date="2018-06" db="EMBL/GenBank/DDBJ databases">
        <title>Genomic Encyclopedia of Archaeal and Bacterial Type Strains, Phase II (KMG-II): from individual species to whole genera.</title>
        <authorList>
            <person name="Goeker M."/>
        </authorList>
    </citation>
    <scope>NUCLEOTIDE SEQUENCE [LARGE SCALE GENOMIC DNA]</scope>
    <source>
        <strain evidence="1 2">DSM 22009</strain>
    </source>
</reference>
<proteinExistence type="predicted"/>
<accession>A0A2W7N2B8</accession>
<protein>
    <submittedName>
        <fullName evidence="1">Uncharacterized protein</fullName>
    </submittedName>
</protein>
<gene>
    <name evidence="1" type="ORF">LX81_03047</name>
</gene>
<dbReference type="Proteomes" id="UP000248916">
    <property type="component" value="Unassembled WGS sequence"/>
</dbReference>
<comment type="caution">
    <text evidence="1">The sequence shown here is derived from an EMBL/GenBank/DDBJ whole genome shotgun (WGS) entry which is preliminary data.</text>
</comment>
<evidence type="ECO:0000313" key="1">
    <source>
        <dbReference type="EMBL" id="PZX14248.1"/>
    </source>
</evidence>